<evidence type="ECO:0000256" key="1">
    <source>
        <dbReference type="ARBA" id="ARBA00022512"/>
    </source>
</evidence>
<gene>
    <name evidence="7" type="ORF">JHK64_06660</name>
</gene>
<dbReference type="GO" id="GO:0004181">
    <property type="term" value="F:metallocarboxypeptidase activity"/>
    <property type="evidence" value="ECO:0007669"/>
    <property type="project" value="InterPro"/>
</dbReference>
<evidence type="ECO:0000313" key="7">
    <source>
        <dbReference type="EMBL" id="MBJ8350305.1"/>
    </source>
</evidence>
<dbReference type="InterPro" id="IPR019931">
    <property type="entry name" value="LPXTG_anchor"/>
</dbReference>
<organism evidence="7 8">
    <name type="scientific">Streptococcus zalophi</name>
    <dbReference type="NCBI Taxonomy" id="640031"/>
    <lineage>
        <taxon>Bacteria</taxon>
        <taxon>Bacillati</taxon>
        <taxon>Bacillota</taxon>
        <taxon>Bacilli</taxon>
        <taxon>Lactobacillales</taxon>
        <taxon>Streptococcaceae</taxon>
        <taxon>Streptococcus</taxon>
    </lineage>
</organism>
<dbReference type="GO" id="GO:0006508">
    <property type="term" value="P:proteolysis"/>
    <property type="evidence" value="ECO:0007669"/>
    <property type="project" value="InterPro"/>
</dbReference>
<dbReference type="EMBL" id="JAENBP010000009">
    <property type="protein sequence ID" value="MBJ8350305.1"/>
    <property type="molecule type" value="Genomic_DNA"/>
</dbReference>
<evidence type="ECO:0000256" key="4">
    <source>
        <dbReference type="ARBA" id="ARBA00023088"/>
    </source>
</evidence>
<evidence type="ECO:0000256" key="5">
    <source>
        <dbReference type="SAM" id="SignalP"/>
    </source>
</evidence>
<keyword evidence="1" id="KW-0134">Cell wall</keyword>
<keyword evidence="3 5" id="KW-0732">Signal</keyword>
<sequence length="1045" mass="116035">MVKKRRLPKSIVGLSASFLLALMAEGIITPVHANDEQLSTVTTTQVENQSEPTENQNNVEQAAEFNTQTEITPQEVILPTVTEDSHLPKKTAVETDTTANEAAIAETPIATQQAVAPITLEKQTVYLSETNEVAISVETPETDINWQVNGLPDKTYIIEDGTFTGEQLIAISNVQNTNGQYQATLTIKPLLGEDLGLRWPNNIRRSFRDYMGTYVLEGRNGAGELIVQKPLTFRPYESYQTYEEMVAFVDDTMTNHANDRYVGLEIIGKSAQGRDLRMGIVADKESDISDYLDHFTPQMLQDPANLIKQIADGKLDYKVPIIINNTHADEQPGIDIIAFLFNDFATKDTVSYQTLDANQNQVSVLLNVKDLLKHAILIFNFTENPDGDLLNTRSLANGIDPNRDAGYQANPETRAIAAQISKWNPASLYDVHGFVKEFLIEPATPPHDLNFEYDLLEKTMLEQAKAMGTAGITSSKYTSFIIPRLDYGAGWDDAFSGYTAVYSMHHGVLGHTVEIPEMNQQSFYAGYAAVLAGINYNIQNKDEITINRLNYYFRGLNKIEDKKAEDQFIDPNGNVVGRPKGDNPKFFPDYYVIPMGLSTESDSQQAFEMIAYLKRNGVVVNELTKDVGNYKKGDLVIDMAQAKRGYANHVLYKGNDESAWPEMYAEVVMNFPAMRGFKAEAIFNENLFKDALGQPTHQMAPRTVVDEKASYYMIHNNSLSSIQAVNALLKQGGKVYLTTDGYVVKTPDFSHLLMDFALLGTPLYNKEPIGIPLKPMKVYAPGNPNRNLGYPSVSEATLSLTQMGFEIVNSLDEADVLVLDSNQFDADLLGKKPTLIIGGSAMRKLERLGVLDGFDAETLDDGNSYEGLLRALVNKTNPLSSGYRANDLVYSNSGSWIKSLPSTFKQLLSVSPDNDFYISGWWPGHDAVKGQIMAIDGTYMDHPLFIYAGNPMNKLHTLYFYRWVSNAVLRGELTDFKVLSETPDKDVIVIDHNHTQMAITTQPMASQPTATTLPNTGDETTVVWVLIGMAATASSGLLAFKWNKE</sequence>
<keyword evidence="2" id="KW-0964">Secreted</keyword>
<evidence type="ECO:0000259" key="6">
    <source>
        <dbReference type="PROSITE" id="PS50847"/>
    </source>
</evidence>
<dbReference type="SMART" id="SM00631">
    <property type="entry name" value="Zn_pept"/>
    <property type="match status" value="1"/>
</dbReference>
<dbReference type="Proteomes" id="UP000644875">
    <property type="component" value="Unassembled WGS sequence"/>
</dbReference>
<evidence type="ECO:0000256" key="3">
    <source>
        <dbReference type="ARBA" id="ARBA00022729"/>
    </source>
</evidence>
<dbReference type="Pfam" id="PF00746">
    <property type="entry name" value="Gram_pos_anchor"/>
    <property type="match status" value="1"/>
</dbReference>
<dbReference type="NCBIfam" id="TIGR01167">
    <property type="entry name" value="LPXTG_anchor"/>
    <property type="match status" value="1"/>
</dbReference>
<protein>
    <submittedName>
        <fullName evidence="7">LPXTG cell wall anchor domain-containing protein</fullName>
    </submittedName>
</protein>
<feature type="signal peptide" evidence="5">
    <location>
        <begin position="1"/>
        <end position="33"/>
    </location>
</feature>
<dbReference type="GO" id="GO:0008270">
    <property type="term" value="F:zinc ion binding"/>
    <property type="evidence" value="ECO:0007669"/>
    <property type="project" value="InterPro"/>
</dbReference>
<dbReference type="SUPFAM" id="SSF53187">
    <property type="entry name" value="Zn-dependent exopeptidases"/>
    <property type="match status" value="1"/>
</dbReference>
<evidence type="ECO:0000256" key="2">
    <source>
        <dbReference type="ARBA" id="ARBA00022525"/>
    </source>
</evidence>
<feature type="domain" description="Gram-positive cocci surface proteins LPxTG" evidence="6">
    <location>
        <begin position="1013"/>
        <end position="1045"/>
    </location>
</feature>
<dbReference type="InterPro" id="IPR000834">
    <property type="entry name" value="Peptidase_M14"/>
</dbReference>
<evidence type="ECO:0000313" key="8">
    <source>
        <dbReference type="Proteomes" id="UP000644875"/>
    </source>
</evidence>
<reference evidence="7 8" key="1">
    <citation type="journal article" date="2021" name="Int. J. Syst. Evol. Microbiol.">
        <title>Streptococcus vicugnae sp. nov., isolated from faeces of alpacas (Vicugna pacos) and cattle (Bos taurus), Streptococcus zalophi sp. nov., and Streptococcus pacificus sp. nov., isolated from respiratory tract of California sea lions (Zalophus californianus).</title>
        <authorList>
            <person name="Volokhov D.V."/>
            <person name="Zagorodnyaya T.A."/>
            <person name="Shen Z."/>
            <person name="Blom J."/>
            <person name="Furtak V.A."/>
            <person name="Eisenberg T."/>
            <person name="Fan P."/>
            <person name="Jeong K.C."/>
            <person name="Gao Y."/>
            <person name="Zhang S."/>
            <person name="Amselle M."/>
        </authorList>
    </citation>
    <scope>NUCLEOTIDE SEQUENCE [LARGE SCALE GENOMIC DNA]</scope>
    <source>
        <strain evidence="8">CSL7508-lung</strain>
    </source>
</reference>
<dbReference type="AlphaFoldDB" id="A0A934PAY0"/>
<name>A0A934PAY0_9STRE</name>
<keyword evidence="4" id="KW-0572">Peptidoglycan-anchor</keyword>
<dbReference type="PROSITE" id="PS50847">
    <property type="entry name" value="GRAM_POS_ANCHORING"/>
    <property type="match status" value="1"/>
</dbReference>
<comment type="caution">
    <text evidence="7">The sequence shown here is derived from an EMBL/GenBank/DDBJ whole genome shotgun (WGS) entry which is preliminary data.</text>
</comment>
<accession>A0A934PAY0</accession>
<feature type="chain" id="PRO_5036997667" evidence="5">
    <location>
        <begin position="34"/>
        <end position="1045"/>
    </location>
</feature>
<proteinExistence type="predicted"/>
<dbReference type="Gene3D" id="3.40.630.10">
    <property type="entry name" value="Zn peptidases"/>
    <property type="match status" value="1"/>
</dbReference>
<keyword evidence="8" id="KW-1185">Reference proteome</keyword>
<dbReference type="RefSeq" id="WP_199568215.1">
    <property type="nucleotide sequence ID" value="NZ_JAENBP010000009.1"/>
</dbReference>